<dbReference type="SMART" id="SM01217">
    <property type="entry name" value="Fn3_like"/>
    <property type="match status" value="1"/>
</dbReference>
<dbReference type="FunFam" id="2.60.40.10:FF:000495">
    <property type="entry name" value="Periplasmic beta-glucosidase"/>
    <property type="match status" value="1"/>
</dbReference>
<dbReference type="Gene3D" id="2.60.40.10">
    <property type="entry name" value="Immunoglobulins"/>
    <property type="match status" value="1"/>
</dbReference>
<evidence type="ECO:0000256" key="1">
    <source>
        <dbReference type="ARBA" id="ARBA00005336"/>
    </source>
</evidence>
<dbReference type="InterPro" id="IPR036881">
    <property type="entry name" value="Glyco_hydro_3_C_sf"/>
</dbReference>
<dbReference type="Gene3D" id="3.20.20.300">
    <property type="entry name" value="Glycoside hydrolase, family 3, N-terminal domain"/>
    <property type="match status" value="1"/>
</dbReference>
<dbReference type="InterPro" id="IPR050288">
    <property type="entry name" value="Cellulose_deg_GH3"/>
</dbReference>
<name>A0A6N7XCF8_9ACTN</name>
<feature type="domain" description="Fibronectin type III-like" evidence="6">
    <location>
        <begin position="596"/>
        <end position="666"/>
    </location>
</feature>
<dbReference type="SUPFAM" id="SSF51445">
    <property type="entry name" value="(Trans)glycosidases"/>
    <property type="match status" value="1"/>
</dbReference>
<evidence type="ECO:0000259" key="6">
    <source>
        <dbReference type="SMART" id="SM01217"/>
    </source>
</evidence>
<dbReference type="PANTHER" id="PTHR42715:SF10">
    <property type="entry name" value="BETA-GLUCOSIDASE"/>
    <property type="match status" value="1"/>
</dbReference>
<evidence type="ECO:0000256" key="5">
    <source>
        <dbReference type="SAM" id="Phobius"/>
    </source>
</evidence>
<dbReference type="EMBL" id="VUND01000002">
    <property type="protein sequence ID" value="MST60959.1"/>
    <property type="molecule type" value="Genomic_DNA"/>
</dbReference>
<dbReference type="Proteomes" id="UP000434342">
    <property type="component" value="Unassembled WGS sequence"/>
</dbReference>
<protein>
    <recommendedName>
        <fullName evidence="4">Exo-alpha-(1-&gt;6)-L-arabinopyranosidase</fullName>
    </recommendedName>
</protein>
<dbReference type="SUPFAM" id="SSF52279">
    <property type="entry name" value="Beta-D-glucan exohydrolase, C-terminal domain"/>
    <property type="match status" value="1"/>
</dbReference>
<dbReference type="Pfam" id="PF01915">
    <property type="entry name" value="Glyco_hydro_3_C"/>
    <property type="match status" value="1"/>
</dbReference>
<keyword evidence="5" id="KW-0812">Transmembrane</keyword>
<organism evidence="7 8">
    <name type="scientific">Parafannyhessea umbonata</name>
    <dbReference type="NCBI Taxonomy" id="604330"/>
    <lineage>
        <taxon>Bacteria</taxon>
        <taxon>Bacillati</taxon>
        <taxon>Actinomycetota</taxon>
        <taxon>Coriobacteriia</taxon>
        <taxon>Coriobacteriales</taxon>
        <taxon>Atopobiaceae</taxon>
        <taxon>Parafannyhessea</taxon>
    </lineage>
</organism>
<dbReference type="Pfam" id="PF14310">
    <property type="entry name" value="Fn3-like"/>
    <property type="match status" value="1"/>
</dbReference>
<dbReference type="InterPro" id="IPR036962">
    <property type="entry name" value="Glyco_hydro_3_N_sf"/>
</dbReference>
<evidence type="ECO:0000256" key="4">
    <source>
        <dbReference type="ARBA" id="ARBA00074219"/>
    </source>
</evidence>
<dbReference type="GO" id="GO:0008422">
    <property type="term" value="F:beta-glucosidase activity"/>
    <property type="evidence" value="ECO:0007669"/>
    <property type="project" value="UniProtKB-ARBA"/>
</dbReference>
<sequence length="847" mass="89642">MSLEQKCALLSGATAFGTRAYPALDVPALEFSDGPHGVRHQSAGANHLGIGGSDPATCFPTAVTVANTWDPDLASRMGAALGEEARTMGVNVLLGPGLCLKRSPLCGRDFEYFSEDPYLAGKMAAGFVRGVQSQGVAACPKHFAANSQETRRQASDSVMDERTLRELYLTGFEHVVREAHPQAIMSSYNLVNGTYANENDHLLTQILRNEWGFDGAVVTDWGGSVDHVAGVRAGSTFQMPAPGMDDPRVLCEAVRAGRLAESVVDDRVREALRLVFATDPAVRTASAAFDQDAHHELARTVAAEGLVLLKNAAPAGAVGAGAADAAAADADGAGAAPVLPLAAHTRVALVGDFARVPRYQGAGSSLVNCTRLDTLLDVAQASDDLDLVGYEPGFARSGEKSATKLAAAVELVRGADVAVVCLGLGEVEETEGADRRTMDLAPNQVELLHAVREACGRVVVLLSGGAPVSAGWVADCDALLYLALGGQAGARAAYDALCGRVNPSGHLAETWARSLADTPCARTFPSDEATAEYREGLYVGYRYYQTASVPVAFPFGFGLSYTRFAYADAAPELTATGELRGVSLTVENVGDVAGAAVAQLYVAKPDHVVFRPEQELKGFCRVELSPGEKRRVTIELDDTAFRYYNVRTGAWEVEGGTYELRIGDSCDDIRLTLLTTVAGTGAPDPYEGLGVDSYRTGRVADVPDAEFAALLGHAIPSPRVTIGRDMCFRDLGHSRSPILWVVYAVLSALHRRNYGGSGAPNLNVEFVYNMPLHAIATMTPVVPMGVVDALVREARGWGLLGVVPALLVRLITGGWFAAVWVLWVLVPIAAAFAEGLARNAAFERRLG</sequence>
<dbReference type="InterPro" id="IPR001764">
    <property type="entry name" value="Glyco_hydro_3_N"/>
</dbReference>
<dbReference type="GO" id="GO:0005975">
    <property type="term" value="P:carbohydrate metabolic process"/>
    <property type="evidence" value="ECO:0007669"/>
    <property type="project" value="InterPro"/>
</dbReference>
<dbReference type="InterPro" id="IPR026891">
    <property type="entry name" value="Fn3-like"/>
</dbReference>
<dbReference type="PRINTS" id="PR00133">
    <property type="entry name" value="GLHYDRLASE3"/>
</dbReference>
<dbReference type="InterPro" id="IPR002772">
    <property type="entry name" value="Glyco_hydro_3_C"/>
</dbReference>
<gene>
    <name evidence="7" type="ORF">FYJ69_08625</name>
</gene>
<dbReference type="AlphaFoldDB" id="A0A6N7XCF8"/>
<comment type="function">
    <text evidence="3">Catalyzes the hydrolysis of a non-reducing terminal alpha-L-arabinopyranosidic linkage in ginsenoside Rb2 (alpha-L-arabinopyranosyl-(1-&gt;6)-alpha-D-glucopyranosyl) to release alpha-D-glucopyranosyl (Rd). It is not able to hydrolyze alpha-L-arabinofuranosyl-(1-&gt;6)-alpha-D-glucopyranosyl (Rc).</text>
</comment>
<dbReference type="InterPro" id="IPR013783">
    <property type="entry name" value="Ig-like_fold"/>
</dbReference>
<feature type="transmembrane region" description="Helical" evidence="5">
    <location>
        <begin position="815"/>
        <end position="837"/>
    </location>
</feature>
<reference evidence="7 8" key="1">
    <citation type="submission" date="2019-08" db="EMBL/GenBank/DDBJ databases">
        <title>In-depth cultivation of the pig gut microbiome towards novel bacterial diversity and tailored functional studies.</title>
        <authorList>
            <person name="Wylensek D."/>
            <person name="Hitch T.C.A."/>
            <person name="Clavel T."/>
        </authorList>
    </citation>
    <scope>NUCLEOTIDE SEQUENCE [LARGE SCALE GENOMIC DNA]</scope>
    <source>
        <strain evidence="7 8">WB01_CNA04</strain>
    </source>
</reference>
<keyword evidence="5" id="KW-0472">Membrane</keyword>
<evidence type="ECO:0000313" key="7">
    <source>
        <dbReference type="EMBL" id="MST60959.1"/>
    </source>
</evidence>
<evidence type="ECO:0000256" key="3">
    <source>
        <dbReference type="ARBA" id="ARBA00058905"/>
    </source>
</evidence>
<comment type="similarity">
    <text evidence="1">Belongs to the glycosyl hydrolase 3 family.</text>
</comment>
<keyword evidence="5" id="KW-1133">Transmembrane helix</keyword>
<proteinExistence type="inferred from homology"/>
<keyword evidence="2 7" id="KW-0378">Hydrolase</keyword>
<comment type="caution">
    <text evidence="7">The sequence shown here is derived from an EMBL/GenBank/DDBJ whole genome shotgun (WGS) entry which is preliminary data.</text>
</comment>
<evidence type="ECO:0000313" key="8">
    <source>
        <dbReference type="Proteomes" id="UP000434342"/>
    </source>
</evidence>
<dbReference type="Gene3D" id="3.40.50.1700">
    <property type="entry name" value="Glycoside hydrolase family 3 C-terminal domain"/>
    <property type="match status" value="1"/>
</dbReference>
<accession>A0A6N7XCF8</accession>
<dbReference type="PANTHER" id="PTHR42715">
    <property type="entry name" value="BETA-GLUCOSIDASE"/>
    <property type="match status" value="1"/>
</dbReference>
<evidence type="ECO:0000256" key="2">
    <source>
        <dbReference type="ARBA" id="ARBA00022801"/>
    </source>
</evidence>
<dbReference type="Pfam" id="PF00933">
    <property type="entry name" value="Glyco_hydro_3"/>
    <property type="match status" value="1"/>
</dbReference>
<dbReference type="InterPro" id="IPR017853">
    <property type="entry name" value="GH"/>
</dbReference>